<name>A0ABD2JYA0_9BILA</name>
<sequence length="451" mass="50552">MGNHHAANGSPTSGSPSSSTRHLEAVVRKSAMSKNARIKLAQLREQQRRKSVAIAMERKIEPHKNCRSFTFGQSPFNSIDTQSDEQCGGSSSTDAILEYKKSLEPPRIEINGTIENYAGSTDNFSRLNAQNSEINDQRRGSSTSIGFSKHKAHKVDSRKITHKKRLERGQTTTTVSEDKALTAAERAPALKFFQRANGSKFAHSLDRYNTDVCAEMRPLSLRSAAAAAARSMSPLLHQQRRLFSIGGGASGGTHRSRGSASGMAGIGEEDVLSWEQSVAVQRSWRRANQRIAQFGISADRCFAFYAFDRIFERAPELKPLFGISPSFVLTDLDEQQQPMYHAFMRHLHVFNNILDLTVRNAAELKSEILPALFTYGQRHYLPKLKDEFSERTVRLFCSQLVATMCDLLGDDFSPGELEAWIEMVTYMGRALLSGFEYERLQNGRKRSTQRF</sequence>
<evidence type="ECO:0000313" key="2">
    <source>
        <dbReference type="EMBL" id="KAL3095615.1"/>
    </source>
</evidence>
<dbReference type="SUPFAM" id="SSF46458">
    <property type="entry name" value="Globin-like"/>
    <property type="match status" value="1"/>
</dbReference>
<evidence type="ECO:0008006" key="4">
    <source>
        <dbReference type="Google" id="ProtNLM"/>
    </source>
</evidence>
<comment type="caution">
    <text evidence="2">The sequence shown here is derived from an EMBL/GenBank/DDBJ whole genome shotgun (WGS) entry which is preliminary data.</text>
</comment>
<evidence type="ECO:0000256" key="1">
    <source>
        <dbReference type="SAM" id="MobiDB-lite"/>
    </source>
</evidence>
<organism evidence="2 3">
    <name type="scientific">Heterodera trifolii</name>
    <dbReference type="NCBI Taxonomy" id="157864"/>
    <lineage>
        <taxon>Eukaryota</taxon>
        <taxon>Metazoa</taxon>
        <taxon>Ecdysozoa</taxon>
        <taxon>Nematoda</taxon>
        <taxon>Chromadorea</taxon>
        <taxon>Rhabditida</taxon>
        <taxon>Tylenchina</taxon>
        <taxon>Tylenchomorpha</taxon>
        <taxon>Tylenchoidea</taxon>
        <taxon>Heteroderidae</taxon>
        <taxon>Heteroderinae</taxon>
        <taxon>Heterodera</taxon>
    </lineage>
</organism>
<feature type="compositionally biased region" description="Polar residues" evidence="1">
    <location>
        <begin position="134"/>
        <end position="146"/>
    </location>
</feature>
<dbReference type="InterPro" id="IPR044399">
    <property type="entry name" value="Mb-like_M"/>
</dbReference>
<gene>
    <name evidence="2" type="ORF">niasHT_024441</name>
</gene>
<feature type="region of interest" description="Disordered" evidence="1">
    <location>
        <begin position="134"/>
        <end position="160"/>
    </location>
</feature>
<feature type="compositionally biased region" description="Low complexity" evidence="1">
    <location>
        <begin position="9"/>
        <end position="20"/>
    </location>
</feature>
<evidence type="ECO:0000313" key="3">
    <source>
        <dbReference type="Proteomes" id="UP001620626"/>
    </source>
</evidence>
<protein>
    <recommendedName>
        <fullName evidence="4">Globin family profile domain-containing protein</fullName>
    </recommendedName>
</protein>
<dbReference type="Gene3D" id="1.10.490.10">
    <property type="entry name" value="Globins"/>
    <property type="match status" value="1"/>
</dbReference>
<feature type="region of interest" description="Disordered" evidence="1">
    <location>
        <begin position="1"/>
        <end position="24"/>
    </location>
</feature>
<dbReference type="EMBL" id="JBICBT010000879">
    <property type="protein sequence ID" value="KAL3095615.1"/>
    <property type="molecule type" value="Genomic_DNA"/>
</dbReference>
<dbReference type="CDD" id="cd01040">
    <property type="entry name" value="Mb-like"/>
    <property type="match status" value="1"/>
</dbReference>
<accession>A0ABD2JYA0</accession>
<dbReference type="InterPro" id="IPR012292">
    <property type="entry name" value="Globin/Proto"/>
</dbReference>
<dbReference type="AlphaFoldDB" id="A0ABD2JYA0"/>
<dbReference type="Proteomes" id="UP001620626">
    <property type="component" value="Unassembled WGS sequence"/>
</dbReference>
<keyword evidence="3" id="KW-1185">Reference proteome</keyword>
<proteinExistence type="predicted"/>
<dbReference type="InterPro" id="IPR009050">
    <property type="entry name" value="Globin-like_sf"/>
</dbReference>
<reference evidence="2 3" key="1">
    <citation type="submission" date="2024-10" db="EMBL/GenBank/DDBJ databases">
        <authorList>
            <person name="Kim D."/>
        </authorList>
    </citation>
    <scope>NUCLEOTIDE SEQUENCE [LARGE SCALE GENOMIC DNA]</scope>
    <source>
        <strain evidence="2">BH-2024</strain>
    </source>
</reference>